<evidence type="ECO:0000313" key="1">
    <source>
        <dbReference type="EMBL" id="BDT59015.1"/>
    </source>
</evidence>
<accession>A0ABN6TD45</accession>
<reference evidence="1" key="1">
    <citation type="submission" date="2022-11" db="EMBL/GenBank/DDBJ databases">
        <title>Isolation and characterization of PLA-degrading bacterium Massilia sp. from Antarctic soil.</title>
        <authorList>
            <person name="Sato K."/>
            <person name="Gomez-Fuentes C."/>
            <person name="Ahmad S.A."/>
            <person name="Zulkharnain A."/>
        </authorList>
    </citation>
    <scope>NUCLEOTIDE SEQUENCE</scope>
    <source>
        <strain evidence="1">N-3</strain>
    </source>
</reference>
<dbReference type="EMBL" id="AP026966">
    <property type="protein sequence ID" value="BDT59015.1"/>
    <property type="molecule type" value="Genomic_DNA"/>
</dbReference>
<gene>
    <name evidence="1" type="ORF">MasN3_25090</name>
</gene>
<proteinExistence type="predicted"/>
<organism evidence="1 2">
    <name type="scientific">Massilia varians</name>
    <dbReference type="NCBI Taxonomy" id="457921"/>
    <lineage>
        <taxon>Bacteria</taxon>
        <taxon>Pseudomonadati</taxon>
        <taxon>Pseudomonadota</taxon>
        <taxon>Betaproteobacteria</taxon>
        <taxon>Burkholderiales</taxon>
        <taxon>Oxalobacteraceae</taxon>
        <taxon>Telluria group</taxon>
        <taxon>Massilia</taxon>
    </lineage>
</organism>
<evidence type="ECO:0000313" key="2">
    <source>
        <dbReference type="Proteomes" id="UP001163336"/>
    </source>
</evidence>
<sequence>MNKIMNKMSNFEVGLRALALVVFVAFSTAVLVEPELIGGTKLDTALAIGSIPALTHH</sequence>
<protein>
    <submittedName>
        <fullName evidence="1">Uncharacterized protein</fullName>
    </submittedName>
</protein>
<keyword evidence="2" id="KW-1185">Reference proteome</keyword>
<name>A0ABN6TD45_9BURK</name>
<dbReference type="Proteomes" id="UP001163336">
    <property type="component" value="Chromosome"/>
</dbReference>